<name>A0A0R0CYS7_9GAMM</name>
<accession>A0A0R0CYS7</accession>
<feature type="repeat" description="TPR" evidence="1">
    <location>
        <begin position="110"/>
        <end position="143"/>
    </location>
</feature>
<evidence type="ECO:0000256" key="2">
    <source>
        <dbReference type="SAM" id="MobiDB-lite"/>
    </source>
</evidence>
<feature type="compositionally biased region" description="Polar residues" evidence="2">
    <location>
        <begin position="264"/>
        <end position="275"/>
    </location>
</feature>
<feature type="chain" id="PRO_5006394813" evidence="3">
    <location>
        <begin position="26"/>
        <end position="275"/>
    </location>
</feature>
<evidence type="ECO:0000256" key="3">
    <source>
        <dbReference type="SAM" id="SignalP"/>
    </source>
</evidence>
<evidence type="ECO:0000313" key="5">
    <source>
        <dbReference type="Proteomes" id="UP000051863"/>
    </source>
</evidence>
<dbReference type="Gene3D" id="1.25.40.10">
    <property type="entry name" value="Tetratricopeptide repeat domain"/>
    <property type="match status" value="1"/>
</dbReference>
<dbReference type="RefSeq" id="WP_057627111.1">
    <property type="nucleotide sequence ID" value="NZ_LDJJ01000013.1"/>
</dbReference>
<protein>
    <submittedName>
        <fullName evidence="4">Uncharacterized protein</fullName>
    </submittedName>
</protein>
<dbReference type="PROSITE" id="PS50005">
    <property type="entry name" value="TPR"/>
    <property type="match status" value="2"/>
</dbReference>
<keyword evidence="3" id="KW-0732">Signal</keyword>
<dbReference type="PROSITE" id="PS51257">
    <property type="entry name" value="PROKAR_LIPOPROTEIN"/>
    <property type="match status" value="1"/>
</dbReference>
<feature type="region of interest" description="Disordered" evidence="2">
    <location>
        <begin position="233"/>
        <end position="275"/>
    </location>
</feature>
<dbReference type="InterPro" id="IPR019734">
    <property type="entry name" value="TPR_rpt"/>
</dbReference>
<feature type="compositionally biased region" description="Low complexity" evidence="2">
    <location>
        <begin position="233"/>
        <end position="243"/>
    </location>
</feature>
<proteinExistence type="predicted"/>
<sequence length="275" mass="28732">MNTKTALLSVMIAALLAGCAGNRNAYRQPQVEPSLVEAAQDDRGMYLGLLKQMQAQGAHYASLAHIDAFRQRFGDSPELRILQANALRETSDSSAASTIYRGLTKGPQAAPAWHGLGLVAAASGDLDGARLALDNAVRADPLNVAYLGDLGFALLQAGQIDQARAPLAKAAELGPDNIRAISNLALWALLSGQPATAESMIQRANLPPPTRAEIYRLSQTLRQAVAASNAAPAPLANSTTLAAQQRTDAASASRPPGSMLDRFSPSSSTAQEATP</sequence>
<dbReference type="PATRIC" id="fig|405446.3.peg.289"/>
<comment type="caution">
    <text evidence="4">The sequence shown here is derived from an EMBL/GenBank/DDBJ whole genome shotgun (WGS) entry which is preliminary data.</text>
</comment>
<dbReference type="OrthoDB" id="8535852at2"/>
<keyword evidence="1" id="KW-0802">TPR repeat</keyword>
<feature type="repeat" description="TPR" evidence="1">
    <location>
        <begin position="144"/>
        <end position="177"/>
    </location>
</feature>
<feature type="signal peptide" evidence="3">
    <location>
        <begin position="1"/>
        <end position="25"/>
    </location>
</feature>
<keyword evidence="5" id="KW-1185">Reference proteome</keyword>
<dbReference type="EMBL" id="LDJJ01000013">
    <property type="protein sequence ID" value="KRG70280.1"/>
    <property type="molecule type" value="Genomic_DNA"/>
</dbReference>
<gene>
    <name evidence="4" type="ORF">ABB27_04965</name>
</gene>
<dbReference type="SUPFAM" id="SSF48452">
    <property type="entry name" value="TPR-like"/>
    <property type="match status" value="1"/>
</dbReference>
<dbReference type="InterPro" id="IPR011990">
    <property type="entry name" value="TPR-like_helical_dom_sf"/>
</dbReference>
<reference evidence="4 5" key="1">
    <citation type="submission" date="2015-05" db="EMBL/GenBank/DDBJ databases">
        <title>Genome sequencing and analysis of members of genus Stenotrophomonas.</title>
        <authorList>
            <person name="Patil P.P."/>
            <person name="Midha S."/>
            <person name="Patil P.B."/>
        </authorList>
    </citation>
    <scope>NUCLEOTIDE SEQUENCE [LARGE SCALE GENOMIC DNA]</scope>
    <source>
        <strain evidence="4 5">DSM 18941</strain>
    </source>
</reference>
<dbReference type="AlphaFoldDB" id="A0A0R0CYS7"/>
<organism evidence="4 5">
    <name type="scientific">Stenotrophomonas terrae</name>
    <dbReference type="NCBI Taxonomy" id="405446"/>
    <lineage>
        <taxon>Bacteria</taxon>
        <taxon>Pseudomonadati</taxon>
        <taxon>Pseudomonadota</taxon>
        <taxon>Gammaproteobacteria</taxon>
        <taxon>Lysobacterales</taxon>
        <taxon>Lysobacteraceae</taxon>
        <taxon>Stenotrophomonas</taxon>
    </lineage>
</organism>
<dbReference type="SMART" id="SM00028">
    <property type="entry name" value="TPR"/>
    <property type="match status" value="2"/>
</dbReference>
<evidence type="ECO:0000313" key="4">
    <source>
        <dbReference type="EMBL" id="KRG70280.1"/>
    </source>
</evidence>
<evidence type="ECO:0000256" key="1">
    <source>
        <dbReference type="PROSITE-ProRule" id="PRU00339"/>
    </source>
</evidence>
<dbReference type="Proteomes" id="UP000051863">
    <property type="component" value="Unassembled WGS sequence"/>
</dbReference>
<dbReference type="Pfam" id="PF14559">
    <property type="entry name" value="TPR_19"/>
    <property type="match status" value="1"/>
</dbReference>